<dbReference type="SUPFAM" id="SSF52374">
    <property type="entry name" value="Nucleotidylyl transferase"/>
    <property type="match status" value="1"/>
</dbReference>
<keyword evidence="7 9" id="KW-0030">Aminoacyl-tRNA synthetase</keyword>
<dbReference type="PROSITE" id="PS00178">
    <property type="entry name" value="AA_TRNA_LIGASE_I"/>
    <property type="match status" value="1"/>
</dbReference>
<dbReference type="PANTHER" id="PTHR43766:SF1">
    <property type="entry name" value="TRYPTOPHAN--TRNA LIGASE, MITOCHONDRIAL"/>
    <property type="match status" value="1"/>
</dbReference>
<dbReference type="InterPro" id="IPR002306">
    <property type="entry name" value="Trp-tRNA-ligase"/>
</dbReference>
<keyword evidence="6 9" id="KW-0648">Protein biosynthesis</keyword>
<comment type="similarity">
    <text evidence="1 9">Belongs to the class-I aminoacyl-tRNA synthetase family.</text>
</comment>
<evidence type="ECO:0000256" key="3">
    <source>
        <dbReference type="ARBA" id="ARBA00022598"/>
    </source>
</evidence>
<evidence type="ECO:0000256" key="6">
    <source>
        <dbReference type="ARBA" id="ARBA00022917"/>
    </source>
</evidence>
<evidence type="ECO:0000256" key="2">
    <source>
        <dbReference type="ARBA" id="ARBA00013161"/>
    </source>
</evidence>
<keyword evidence="11" id="KW-1185">Reference proteome</keyword>
<evidence type="ECO:0000256" key="1">
    <source>
        <dbReference type="ARBA" id="ARBA00005594"/>
    </source>
</evidence>
<evidence type="ECO:0000313" key="10">
    <source>
        <dbReference type="EMBL" id="GAA1090438.1"/>
    </source>
</evidence>
<dbReference type="InterPro" id="IPR002305">
    <property type="entry name" value="aa-tRNA-synth_Ic"/>
</dbReference>
<protein>
    <recommendedName>
        <fullName evidence="2 8">Tryptophan--tRNA ligase</fullName>
        <ecNumber evidence="2 8">6.1.1.2</ecNumber>
    </recommendedName>
</protein>
<keyword evidence="5 9" id="KW-0067">ATP-binding</keyword>
<evidence type="ECO:0000256" key="4">
    <source>
        <dbReference type="ARBA" id="ARBA00022741"/>
    </source>
</evidence>
<dbReference type="RefSeq" id="WP_344624802.1">
    <property type="nucleotide sequence ID" value="NZ_BAAALD010000034.1"/>
</dbReference>
<dbReference type="Pfam" id="PF00579">
    <property type="entry name" value="tRNA-synt_1b"/>
    <property type="match status" value="1"/>
</dbReference>
<gene>
    <name evidence="10" type="primary">trpS_2</name>
    <name evidence="10" type="ORF">GCM10009663_37700</name>
</gene>
<dbReference type="EC" id="6.1.1.2" evidence="2 8"/>
<comment type="caution">
    <text evidence="10">The sequence shown here is derived from an EMBL/GenBank/DDBJ whole genome shotgun (WGS) entry which is preliminary data.</text>
</comment>
<accession>A0ABN1TJS2</accession>
<dbReference type="PRINTS" id="PR01039">
    <property type="entry name" value="TRNASYNTHTRP"/>
</dbReference>
<dbReference type="InterPro" id="IPR001412">
    <property type="entry name" value="aa-tRNA-synth_I_CS"/>
</dbReference>
<dbReference type="InterPro" id="IPR050203">
    <property type="entry name" value="Trp-tRNA_synthetase"/>
</dbReference>
<evidence type="ECO:0000256" key="5">
    <source>
        <dbReference type="ARBA" id="ARBA00022840"/>
    </source>
</evidence>
<keyword evidence="3 9" id="KW-0436">Ligase</keyword>
<proteinExistence type="inferred from homology"/>
<sequence>MNTTPTTADPDTAAGPAVDALGTSAAQVRSAALEELILKDPGQFRILTGDRPTGRLHLGHYFGTLHNRVRLQDLGVEMFVIIPDYQVLTDRDVADNLTWHVEELVLDYLAIGVDPARSTVFTHSALPSLNQLMLPFLSLVSVAELNRNPTVKDEIAHSRQSAVSGLMLTYPVHQAADILSCKANLVPVGQDQLPHLELTRTIARRFNDRYGNGTAVFPQPEALLSSAPLLLGTDGTKMSKSRGNAIALAATADETARLLKGAKTDAERHITYDPVDRPEVSSLLLLAALCQGRTPQEVASDIGAAGAAALKKTVTEAVNEYLAPIRARRAEYADDRAHLRRTLREGNERARAVADATLAEVRAAMNSHY</sequence>
<dbReference type="PANTHER" id="PTHR43766">
    <property type="entry name" value="TRYPTOPHAN--TRNA LIGASE, MITOCHONDRIAL"/>
    <property type="match status" value="1"/>
</dbReference>
<dbReference type="EMBL" id="BAAALD010000034">
    <property type="protein sequence ID" value="GAA1090438.1"/>
    <property type="molecule type" value="Genomic_DNA"/>
</dbReference>
<evidence type="ECO:0000256" key="7">
    <source>
        <dbReference type="ARBA" id="ARBA00023146"/>
    </source>
</evidence>
<dbReference type="Gene3D" id="1.10.240.10">
    <property type="entry name" value="Tyrosyl-Transfer RNA Synthetase"/>
    <property type="match status" value="1"/>
</dbReference>
<evidence type="ECO:0000313" key="11">
    <source>
        <dbReference type="Proteomes" id="UP001499987"/>
    </source>
</evidence>
<dbReference type="NCBIfam" id="TIGR00233">
    <property type="entry name" value="trpS"/>
    <property type="match status" value="1"/>
</dbReference>
<dbReference type="Proteomes" id="UP001499987">
    <property type="component" value="Unassembled WGS sequence"/>
</dbReference>
<dbReference type="InterPro" id="IPR014729">
    <property type="entry name" value="Rossmann-like_a/b/a_fold"/>
</dbReference>
<name>A0ABN1TJS2_9ACTN</name>
<evidence type="ECO:0000256" key="9">
    <source>
        <dbReference type="RuleBase" id="RU363036"/>
    </source>
</evidence>
<dbReference type="Gene3D" id="3.40.50.620">
    <property type="entry name" value="HUPs"/>
    <property type="match status" value="1"/>
</dbReference>
<evidence type="ECO:0000256" key="8">
    <source>
        <dbReference type="NCBIfam" id="TIGR00233"/>
    </source>
</evidence>
<reference evidence="10 11" key="1">
    <citation type="journal article" date="2019" name="Int. J. Syst. Evol. Microbiol.">
        <title>The Global Catalogue of Microorganisms (GCM) 10K type strain sequencing project: providing services to taxonomists for standard genome sequencing and annotation.</title>
        <authorList>
            <consortium name="The Broad Institute Genomics Platform"/>
            <consortium name="The Broad Institute Genome Sequencing Center for Infectious Disease"/>
            <person name="Wu L."/>
            <person name="Ma J."/>
        </authorList>
    </citation>
    <scope>NUCLEOTIDE SEQUENCE [LARGE SCALE GENOMIC DNA]</scope>
    <source>
        <strain evidence="10 11">JCM 13002</strain>
    </source>
</reference>
<organism evidence="10 11">
    <name type="scientific">Kitasatospora arboriphila</name>
    <dbReference type="NCBI Taxonomy" id="258052"/>
    <lineage>
        <taxon>Bacteria</taxon>
        <taxon>Bacillati</taxon>
        <taxon>Actinomycetota</taxon>
        <taxon>Actinomycetes</taxon>
        <taxon>Kitasatosporales</taxon>
        <taxon>Streptomycetaceae</taxon>
        <taxon>Kitasatospora</taxon>
    </lineage>
</organism>
<keyword evidence="4 9" id="KW-0547">Nucleotide-binding</keyword>
<dbReference type="GO" id="GO:0016874">
    <property type="term" value="F:ligase activity"/>
    <property type="evidence" value="ECO:0007669"/>
    <property type="project" value="UniProtKB-KW"/>
</dbReference>